<dbReference type="GO" id="GO:0006629">
    <property type="term" value="P:lipid metabolic process"/>
    <property type="evidence" value="ECO:0007669"/>
    <property type="project" value="UniProtKB-KW"/>
</dbReference>
<dbReference type="PANTHER" id="PTHR24138:SF10">
    <property type="entry name" value="PHOSPHOLIPASE A2"/>
    <property type="match status" value="1"/>
</dbReference>
<evidence type="ECO:0000256" key="1">
    <source>
        <dbReference type="ARBA" id="ARBA00023098"/>
    </source>
</evidence>
<proteinExistence type="predicted"/>
<protein>
    <recommendedName>
        <fullName evidence="3">PNPLA domain-containing protein</fullName>
    </recommendedName>
</protein>
<reference evidence="4 5" key="1">
    <citation type="submission" date="2017-04" db="EMBL/GenBank/DDBJ databases">
        <authorList>
            <person name="Afonso C.L."/>
            <person name="Miller P.J."/>
            <person name="Scott M.A."/>
            <person name="Spackman E."/>
            <person name="Goraichik I."/>
            <person name="Dimitrov K.M."/>
            <person name="Suarez D.L."/>
            <person name="Swayne D.E."/>
        </authorList>
    </citation>
    <scope>NUCLEOTIDE SEQUENCE [LARGE SCALE GENOMIC DNA]</scope>
    <source>
        <strain evidence="4 5">DSM 43828</strain>
    </source>
</reference>
<dbReference type="AlphaFoldDB" id="A0A1Y5X1Y4"/>
<feature type="domain" description="PNPLA" evidence="3">
    <location>
        <begin position="1"/>
        <end position="40"/>
    </location>
</feature>
<dbReference type="Proteomes" id="UP000192674">
    <property type="component" value="Unassembled WGS sequence"/>
</dbReference>
<evidence type="ECO:0000256" key="2">
    <source>
        <dbReference type="PROSITE-ProRule" id="PRU01161"/>
    </source>
</evidence>
<dbReference type="InterPro" id="IPR002641">
    <property type="entry name" value="PNPLA_dom"/>
</dbReference>
<dbReference type="EMBL" id="FWXV01000001">
    <property type="protein sequence ID" value="SMC65588.1"/>
    <property type="molecule type" value="Genomic_DNA"/>
</dbReference>
<name>A0A1Y5X1Y4_KIBAR</name>
<organism evidence="4 5">
    <name type="scientific">Kibdelosporangium aridum</name>
    <dbReference type="NCBI Taxonomy" id="2030"/>
    <lineage>
        <taxon>Bacteria</taxon>
        <taxon>Bacillati</taxon>
        <taxon>Actinomycetota</taxon>
        <taxon>Actinomycetes</taxon>
        <taxon>Pseudonocardiales</taxon>
        <taxon>Pseudonocardiaceae</taxon>
        <taxon>Kibdelosporangium</taxon>
    </lineage>
</organism>
<dbReference type="InterPro" id="IPR047156">
    <property type="entry name" value="Teg/CotR/CapV-like"/>
</dbReference>
<dbReference type="Gene3D" id="3.40.1090.10">
    <property type="entry name" value="Cytosolic phospholipase A2 catalytic domain"/>
    <property type="match status" value="1"/>
</dbReference>
<dbReference type="SUPFAM" id="SSF52151">
    <property type="entry name" value="FabD/lysophospholipase-like"/>
    <property type="match status" value="1"/>
</dbReference>
<keyword evidence="5" id="KW-1185">Reference proteome</keyword>
<evidence type="ECO:0000313" key="5">
    <source>
        <dbReference type="Proteomes" id="UP000192674"/>
    </source>
</evidence>
<dbReference type="OrthoDB" id="9807112at2"/>
<dbReference type="PANTHER" id="PTHR24138">
    <property type="entry name" value="INTRACELLLAR PHOSPHOLIPASE A FAMILY"/>
    <property type="match status" value="1"/>
</dbReference>
<gene>
    <name evidence="4" type="ORF">SAMN05661093_01190</name>
</gene>
<dbReference type="InterPro" id="IPR016035">
    <property type="entry name" value="Acyl_Trfase/lysoPLipase"/>
</dbReference>
<comment type="caution">
    <text evidence="2">Lacks conserved residue(s) required for the propagation of feature annotation.</text>
</comment>
<sequence length="170" mass="18431">MVDVGLATAAAPVYFQAADVDQTRLIDGGVWANNPSVVAITEAYSMLGVPFEKMRILNIGTMGTVTDHSPRLHNAGILRWDTAAISGILTASSRSSIGTARHLVGFDRFVRFDVDVPPKRFTLDTIDAKQVAAYAGEVGRQFSPAFTEKFAGHRATAYEPLKTHVTRLKP</sequence>
<dbReference type="PROSITE" id="PS51635">
    <property type="entry name" value="PNPLA"/>
    <property type="match status" value="1"/>
</dbReference>
<evidence type="ECO:0000313" key="4">
    <source>
        <dbReference type="EMBL" id="SMC65588.1"/>
    </source>
</evidence>
<dbReference type="RefSeq" id="WP_084424971.1">
    <property type="nucleotide sequence ID" value="NZ_FWXV01000001.1"/>
</dbReference>
<evidence type="ECO:0000259" key="3">
    <source>
        <dbReference type="PROSITE" id="PS51635"/>
    </source>
</evidence>
<feature type="short sequence motif" description="DGA/G" evidence="2">
    <location>
        <begin position="27"/>
        <end position="29"/>
    </location>
</feature>
<accession>A0A1Y5X1Y4</accession>
<keyword evidence="1" id="KW-0443">Lipid metabolism</keyword>